<name>A0ABX6JY80_9MICO</name>
<evidence type="ECO:0000256" key="1">
    <source>
        <dbReference type="SAM" id="MobiDB-lite"/>
    </source>
</evidence>
<evidence type="ECO:0000313" key="2">
    <source>
        <dbReference type="EMBL" id="QIM19287.1"/>
    </source>
</evidence>
<evidence type="ECO:0000313" key="3">
    <source>
        <dbReference type="Proteomes" id="UP000503441"/>
    </source>
</evidence>
<keyword evidence="3" id="KW-1185">Reference proteome</keyword>
<dbReference type="RefSeq" id="WP_166331530.1">
    <property type="nucleotide sequence ID" value="NZ_CP049933.1"/>
</dbReference>
<reference evidence="2 3" key="1">
    <citation type="submission" date="2020-03" db="EMBL/GenBank/DDBJ databases">
        <title>Leucobacter sp. nov., isolated from beetles.</title>
        <authorList>
            <person name="Hyun D.-W."/>
            <person name="Bae J.-W."/>
        </authorList>
    </citation>
    <scope>NUCLEOTIDE SEQUENCE [LARGE SCALE GENOMIC DNA]</scope>
    <source>
        <strain evidence="2 3">HDW9A</strain>
    </source>
</reference>
<feature type="compositionally biased region" description="Basic residues" evidence="1">
    <location>
        <begin position="78"/>
        <end position="87"/>
    </location>
</feature>
<accession>A0ABX6JY80</accession>
<proteinExistence type="predicted"/>
<feature type="compositionally biased region" description="Polar residues" evidence="1">
    <location>
        <begin position="64"/>
        <end position="77"/>
    </location>
</feature>
<organism evidence="2 3">
    <name type="scientific">Leucobacter coleopterorum</name>
    <dbReference type="NCBI Taxonomy" id="2714933"/>
    <lineage>
        <taxon>Bacteria</taxon>
        <taxon>Bacillati</taxon>
        <taxon>Actinomycetota</taxon>
        <taxon>Actinomycetes</taxon>
        <taxon>Micrococcales</taxon>
        <taxon>Microbacteriaceae</taxon>
        <taxon>Leucobacter</taxon>
    </lineage>
</organism>
<protein>
    <recommendedName>
        <fullName evidence="4">Secreted protein</fullName>
    </recommendedName>
</protein>
<dbReference type="Proteomes" id="UP000503441">
    <property type="component" value="Chromosome"/>
</dbReference>
<gene>
    <name evidence="2" type="ORF">G7066_13215</name>
</gene>
<feature type="region of interest" description="Disordered" evidence="1">
    <location>
        <begin position="64"/>
        <end position="87"/>
    </location>
</feature>
<evidence type="ECO:0008006" key="4">
    <source>
        <dbReference type="Google" id="ProtNLM"/>
    </source>
</evidence>
<dbReference type="EMBL" id="CP049933">
    <property type="protein sequence ID" value="QIM19287.1"/>
    <property type="molecule type" value="Genomic_DNA"/>
</dbReference>
<sequence length="102" mass="10891">MFTPKRTLAVIGILLATLVTFGAWALSSPIGATPDEDFHLASIWCGSGEREGSAVRAQSQITAPFPTRSNNQSATRTTMKRAPRARAKTSKIAAFNWSTPAA</sequence>